<reference evidence="2" key="3">
    <citation type="submission" date="2015-04" db="UniProtKB">
        <authorList>
            <consortium name="EnsemblPlants"/>
        </authorList>
    </citation>
    <scope>IDENTIFICATION</scope>
</reference>
<dbReference type="AlphaFoldDB" id="A0A0D9W383"/>
<reference evidence="2 3" key="1">
    <citation type="submission" date="2012-08" db="EMBL/GenBank/DDBJ databases">
        <title>Oryza genome evolution.</title>
        <authorList>
            <person name="Wing R.A."/>
        </authorList>
    </citation>
    <scope>NUCLEOTIDE SEQUENCE</scope>
</reference>
<dbReference type="HOGENOM" id="CLU_2295735_0_0_1"/>
<evidence type="ECO:0000256" key="1">
    <source>
        <dbReference type="SAM" id="MobiDB-lite"/>
    </source>
</evidence>
<proteinExistence type="predicted"/>
<dbReference type="STRING" id="77586.A0A0D9W383"/>
<evidence type="ECO:0000313" key="2">
    <source>
        <dbReference type="EnsemblPlants" id="LPERR04G04370.1"/>
    </source>
</evidence>
<protein>
    <submittedName>
        <fullName evidence="2">Uncharacterized protein</fullName>
    </submittedName>
</protein>
<dbReference type="Proteomes" id="UP000032180">
    <property type="component" value="Chromosome 4"/>
</dbReference>
<sequence>MITESADGESVTNVNSAENKVDQPYKCTADAREVKGGKRARTSSEAGEGEKGASVDGVPAESSFDVQEQSKDVTVVAVKSINPNPLEAEKFNPKQDQADLP</sequence>
<keyword evidence="3" id="KW-1185">Reference proteome</keyword>
<name>A0A0D9W383_9ORYZ</name>
<evidence type="ECO:0000313" key="3">
    <source>
        <dbReference type="Proteomes" id="UP000032180"/>
    </source>
</evidence>
<accession>A0A0D9W383</accession>
<feature type="region of interest" description="Disordered" evidence="1">
    <location>
        <begin position="1"/>
        <end position="69"/>
    </location>
</feature>
<feature type="compositionally biased region" description="Basic and acidic residues" evidence="1">
    <location>
        <begin position="19"/>
        <end position="36"/>
    </location>
</feature>
<dbReference type="Gramene" id="LPERR04G04370.1">
    <property type="protein sequence ID" value="LPERR04G04370.1"/>
    <property type="gene ID" value="LPERR04G04370"/>
</dbReference>
<dbReference type="EnsemblPlants" id="LPERR04G04370.1">
    <property type="protein sequence ID" value="LPERR04G04370.1"/>
    <property type="gene ID" value="LPERR04G04370"/>
</dbReference>
<organism evidence="2 3">
    <name type="scientific">Leersia perrieri</name>
    <dbReference type="NCBI Taxonomy" id="77586"/>
    <lineage>
        <taxon>Eukaryota</taxon>
        <taxon>Viridiplantae</taxon>
        <taxon>Streptophyta</taxon>
        <taxon>Embryophyta</taxon>
        <taxon>Tracheophyta</taxon>
        <taxon>Spermatophyta</taxon>
        <taxon>Magnoliopsida</taxon>
        <taxon>Liliopsida</taxon>
        <taxon>Poales</taxon>
        <taxon>Poaceae</taxon>
        <taxon>BOP clade</taxon>
        <taxon>Oryzoideae</taxon>
        <taxon>Oryzeae</taxon>
        <taxon>Oryzinae</taxon>
        <taxon>Leersia</taxon>
    </lineage>
</organism>
<reference evidence="3" key="2">
    <citation type="submission" date="2013-12" db="EMBL/GenBank/DDBJ databases">
        <authorList>
            <person name="Yu Y."/>
            <person name="Lee S."/>
            <person name="de Baynast K."/>
            <person name="Wissotski M."/>
            <person name="Liu L."/>
            <person name="Talag J."/>
            <person name="Goicoechea J."/>
            <person name="Angelova A."/>
            <person name="Jetty R."/>
            <person name="Kudrna D."/>
            <person name="Golser W."/>
            <person name="Rivera L."/>
            <person name="Zhang J."/>
            <person name="Wing R."/>
        </authorList>
    </citation>
    <scope>NUCLEOTIDE SEQUENCE</scope>
</reference>